<dbReference type="InterPro" id="IPR018062">
    <property type="entry name" value="HTH_AraC-typ_CS"/>
</dbReference>
<proteinExistence type="predicted"/>
<dbReference type="EMBL" id="FBWC01000008">
    <property type="protein sequence ID" value="CUX16764.1"/>
    <property type="molecule type" value="Genomic_DNA"/>
</dbReference>
<keyword evidence="2" id="KW-0238">DNA-binding</keyword>
<evidence type="ECO:0000256" key="3">
    <source>
        <dbReference type="ARBA" id="ARBA00023163"/>
    </source>
</evidence>
<dbReference type="RefSeq" id="WP_003521902.1">
    <property type="nucleotide sequence ID" value="NZ_LT009730.1"/>
</dbReference>
<evidence type="ECO:0000256" key="2">
    <source>
        <dbReference type="ARBA" id="ARBA00023125"/>
    </source>
</evidence>
<evidence type="ECO:0000313" key="6">
    <source>
        <dbReference type="Proteomes" id="UP000191897"/>
    </source>
</evidence>
<organism evidence="5 6">
    <name type="scientific">Agrobacterium tumefaciens str. Kerr 14</name>
    <dbReference type="NCBI Taxonomy" id="1183424"/>
    <lineage>
        <taxon>Bacteria</taxon>
        <taxon>Pseudomonadati</taxon>
        <taxon>Pseudomonadota</taxon>
        <taxon>Alphaproteobacteria</taxon>
        <taxon>Hyphomicrobiales</taxon>
        <taxon>Rhizobiaceae</taxon>
        <taxon>Rhizobium/Agrobacterium group</taxon>
        <taxon>Agrobacterium</taxon>
        <taxon>Agrobacterium tumefaciens complex</taxon>
    </lineage>
</organism>
<dbReference type="InterPro" id="IPR050204">
    <property type="entry name" value="AraC_XylS_family_regulators"/>
</dbReference>
<feature type="domain" description="HTH araC/xylS-type" evidence="4">
    <location>
        <begin position="200"/>
        <end position="301"/>
    </location>
</feature>
<accession>A0A1S7P7B2</accession>
<dbReference type="InterPro" id="IPR009057">
    <property type="entry name" value="Homeodomain-like_sf"/>
</dbReference>
<dbReference type="PANTHER" id="PTHR46796:SF6">
    <property type="entry name" value="ARAC SUBFAMILY"/>
    <property type="match status" value="1"/>
</dbReference>
<evidence type="ECO:0000259" key="4">
    <source>
        <dbReference type="PROSITE" id="PS01124"/>
    </source>
</evidence>
<dbReference type="PRINTS" id="PR00032">
    <property type="entry name" value="HTHARAC"/>
</dbReference>
<dbReference type="Pfam" id="PF12833">
    <property type="entry name" value="HTH_18"/>
    <property type="match status" value="1"/>
</dbReference>
<dbReference type="Gene3D" id="1.10.10.60">
    <property type="entry name" value="Homeodomain-like"/>
    <property type="match status" value="1"/>
</dbReference>
<dbReference type="PROSITE" id="PS00041">
    <property type="entry name" value="HTH_ARAC_FAMILY_1"/>
    <property type="match status" value="1"/>
</dbReference>
<dbReference type="GO" id="GO:0043565">
    <property type="term" value="F:sequence-specific DNA binding"/>
    <property type="evidence" value="ECO:0007669"/>
    <property type="project" value="InterPro"/>
</dbReference>
<evidence type="ECO:0000256" key="1">
    <source>
        <dbReference type="ARBA" id="ARBA00023015"/>
    </source>
</evidence>
<gene>
    <name evidence="5" type="ORF">AGR4C_Cc160135</name>
</gene>
<dbReference type="SUPFAM" id="SSF46689">
    <property type="entry name" value="Homeodomain-like"/>
    <property type="match status" value="1"/>
</dbReference>
<dbReference type="PROSITE" id="PS01124">
    <property type="entry name" value="HTH_ARAC_FAMILY_2"/>
    <property type="match status" value="1"/>
</dbReference>
<protein>
    <submittedName>
        <fullName evidence="5">Helix-turn-helix, AraC type</fullName>
    </submittedName>
</protein>
<reference evidence="5 6" key="1">
    <citation type="submission" date="2016-01" db="EMBL/GenBank/DDBJ databases">
        <authorList>
            <person name="Oliw E.H."/>
        </authorList>
    </citation>
    <scope>NUCLEOTIDE SEQUENCE [LARGE SCALE GENOMIC DNA]</scope>
    <source>
        <strain evidence="5 6">Kerr 14</strain>
    </source>
</reference>
<dbReference type="GO" id="GO:0003700">
    <property type="term" value="F:DNA-binding transcription factor activity"/>
    <property type="evidence" value="ECO:0007669"/>
    <property type="project" value="InterPro"/>
</dbReference>
<keyword evidence="3" id="KW-0804">Transcription</keyword>
<dbReference type="PANTHER" id="PTHR46796">
    <property type="entry name" value="HTH-TYPE TRANSCRIPTIONAL ACTIVATOR RHAS-RELATED"/>
    <property type="match status" value="1"/>
</dbReference>
<name>A0A1S7P7B2_AGRTU</name>
<dbReference type="Pfam" id="PF14525">
    <property type="entry name" value="AraC_binding_2"/>
    <property type="match status" value="1"/>
</dbReference>
<dbReference type="AlphaFoldDB" id="A0A1S7P7B2"/>
<evidence type="ECO:0000313" key="5">
    <source>
        <dbReference type="EMBL" id="CUX16764.1"/>
    </source>
</evidence>
<dbReference type="Proteomes" id="UP000191897">
    <property type="component" value="Unassembled WGS sequence"/>
</dbReference>
<sequence length="311" mass="34961">MVTHRLNTLDAWKEKLWSTYVRLESKSEDAGFYGKVREYFRGGSGLSSVESTAQLTERAHAHIHADSQEVFLIAFQIHGQGSVDQDGRIAETNPGEFVIYDSTRPYRLQFKSPFKQLVFRASYDTLQSRAQGLRNLCARSFQAREGASGIALDFLKSLARRAEEIDPREMRAIGNIASDLVVNGILSQTNDLPPRYRLFEKLRNAISEEVRNPEFGSAELASMSGMSPRSLRRLCAENSASPARVILNARLQGARRDLATGSKVRKSITEIALDWGFSDISHFNRSFKAAFGYTPSMWRRMHNYPSLSAGD</sequence>
<dbReference type="InterPro" id="IPR018060">
    <property type="entry name" value="HTH_AraC"/>
</dbReference>
<dbReference type="InterPro" id="IPR035418">
    <property type="entry name" value="AraC-bd_2"/>
</dbReference>
<dbReference type="SMART" id="SM00342">
    <property type="entry name" value="HTH_ARAC"/>
    <property type="match status" value="1"/>
</dbReference>
<keyword evidence="1" id="KW-0805">Transcription regulation</keyword>
<dbReference type="InterPro" id="IPR020449">
    <property type="entry name" value="Tscrpt_reg_AraC-type_HTH"/>
</dbReference>